<accession>A0A7W8DJ58</accession>
<dbReference type="Proteomes" id="UP000590740">
    <property type="component" value="Unassembled WGS sequence"/>
</dbReference>
<evidence type="ECO:0000313" key="3">
    <source>
        <dbReference type="Proteomes" id="UP000590740"/>
    </source>
</evidence>
<comment type="caution">
    <text evidence="2">The sequence shown here is derived from an EMBL/GenBank/DDBJ whole genome shotgun (WGS) entry which is preliminary data.</text>
</comment>
<dbReference type="PROSITE" id="PS50263">
    <property type="entry name" value="CN_HYDROLASE"/>
    <property type="match status" value="1"/>
</dbReference>
<dbReference type="PANTHER" id="PTHR23088:SF50">
    <property type="entry name" value="HYDROLASE YHCX"/>
    <property type="match status" value="1"/>
</dbReference>
<protein>
    <submittedName>
        <fullName evidence="2">Putative amidohydrolase</fullName>
    </submittedName>
</protein>
<keyword evidence="2" id="KW-0378">Hydrolase</keyword>
<organism evidence="2 3">
    <name type="scientific">Prosthecobacter vanneervenii</name>
    <dbReference type="NCBI Taxonomy" id="48466"/>
    <lineage>
        <taxon>Bacteria</taxon>
        <taxon>Pseudomonadati</taxon>
        <taxon>Verrucomicrobiota</taxon>
        <taxon>Verrucomicrobiia</taxon>
        <taxon>Verrucomicrobiales</taxon>
        <taxon>Verrucomicrobiaceae</taxon>
        <taxon>Prosthecobacter</taxon>
    </lineage>
</organism>
<feature type="domain" description="CN hydrolase" evidence="1">
    <location>
        <begin position="20"/>
        <end position="273"/>
    </location>
</feature>
<proteinExistence type="predicted"/>
<dbReference type="Pfam" id="PF00795">
    <property type="entry name" value="CN_hydrolase"/>
    <property type="match status" value="1"/>
</dbReference>
<keyword evidence="3" id="KW-1185">Reference proteome</keyword>
<reference evidence="2 3" key="1">
    <citation type="submission" date="2020-08" db="EMBL/GenBank/DDBJ databases">
        <title>Genomic Encyclopedia of Type Strains, Phase IV (KMG-IV): sequencing the most valuable type-strain genomes for metagenomic binning, comparative biology and taxonomic classification.</title>
        <authorList>
            <person name="Goeker M."/>
        </authorList>
    </citation>
    <scope>NUCLEOTIDE SEQUENCE [LARGE SCALE GENOMIC DNA]</scope>
    <source>
        <strain evidence="2 3">DSM 12252</strain>
    </source>
</reference>
<dbReference type="Gene3D" id="3.60.110.10">
    <property type="entry name" value="Carbon-nitrogen hydrolase"/>
    <property type="match status" value="1"/>
</dbReference>
<name>A0A7W8DJ58_9BACT</name>
<dbReference type="RefSeq" id="WP_184338621.1">
    <property type="nucleotide sequence ID" value="NZ_JACHIG010000002.1"/>
</dbReference>
<dbReference type="GO" id="GO:0016787">
    <property type="term" value="F:hydrolase activity"/>
    <property type="evidence" value="ECO:0007669"/>
    <property type="project" value="UniProtKB-KW"/>
</dbReference>
<dbReference type="AlphaFoldDB" id="A0A7W8DJ58"/>
<sequence>MPDSDSSTTSSNASTPKANVKVEAWTLDVGDAGKTVDEFAEEVMHRVETAWAGGADIVLLPEYLWAALEPLLPPDTDMDDIAKVVWVDLMPRLRQRLCRKGKHAVVGTAPWSDPTNRHLYNRAIIFTDGRVLHQDKLFLTPWEHEFRAGKELYVFEMQGLRVAVVICLDIEVPEISSRLRGLNIDLLLVPSATETIYGSERVTRCASARAIELGCAVVVCPLVGKCDSSMVNINLGKIALYLPAQKSFEAYDRTEDTRVVRQGWHVLRADVPAAVIQETHRRRQETNPSQLSVNLSPDEIKIDPSAREAPRKIVRRERM</sequence>
<dbReference type="PANTHER" id="PTHR23088">
    <property type="entry name" value="NITRILASE-RELATED"/>
    <property type="match status" value="1"/>
</dbReference>
<dbReference type="InterPro" id="IPR003010">
    <property type="entry name" value="C-N_Hydrolase"/>
</dbReference>
<evidence type="ECO:0000259" key="1">
    <source>
        <dbReference type="PROSITE" id="PS50263"/>
    </source>
</evidence>
<evidence type="ECO:0000313" key="2">
    <source>
        <dbReference type="EMBL" id="MBB5031685.1"/>
    </source>
</evidence>
<gene>
    <name evidence="2" type="ORF">HNQ65_001253</name>
</gene>
<dbReference type="InterPro" id="IPR036526">
    <property type="entry name" value="C-N_Hydrolase_sf"/>
</dbReference>
<dbReference type="EMBL" id="JACHIG010000002">
    <property type="protein sequence ID" value="MBB5031685.1"/>
    <property type="molecule type" value="Genomic_DNA"/>
</dbReference>
<dbReference type="SUPFAM" id="SSF56317">
    <property type="entry name" value="Carbon-nitrogen hydrolase"/>
    <property type="match status" value="1"/>
</dbReference>